<feature type="transmembrane region" description="Helical" evidence="2">
    <location>
        <begin position="158"/>
        <end position="175"/>
    </location>
</feature>
<dbReference type="SMART" id="SM00460">
    <property type="entry name" value="TGc"/>
    <property type="match status" value="1"/>
</dbReference>
<sequence length="775" mass="82600">MSGTSTEAPARADAVNLGVQRTLLALLASGLGAVPLCQLLSDRGWLLDVWLSMVVALAPALILRLWRPPGALQIWPGIALLVPWLTVRFVPHHALLGIIPTPRTWDDVNALLDDLHRTTHDGVAPVHSTVAVRLALSAMLGLLAALVDLIAVVGRHGALAGVPLLVVFTVSGAIPRHNVHWPLFVFAAAGFLLLLALDARDDLASWGHRVTRAQPLRARAPAAVAGQRIAVLAVLIAVLLPMLAPINASNLVSDLLRGKNKHADTGFGAGGGGSIDPFVALRGQLTRTSTQDLATVTIDGPPGVRPFYLRENVLTRFTGDGWAPADHGPREPINGTDFGTLPGSGIVAHEAYTARIEVSGLSGNPSVFGNPTRIDGLSGGSWTPQDQLLVGTSVRRGQTYRETVRQPNPSIEDLQNAPAGSTRQLAEWLTLPQIPEEVRSLVSGLIGGRTGPYAKARAISDYFADPANGFTYSLQTAAGDSGNDLVDFLRNKIGYCQQFSAAMAVMLRLAQVPARVVLGYTHQAPDADGTFTVTTNDAHAWVEAYFAGIGWVPFDPTPLSGADGGRATSLPWAPHDGSQSTSTATATTRPSTTAPTRHTATAAPTAAAVAGSSTGGRDWTGWAVPLGVLLILLGAALTPWLSRARLRRRRLRAGRAGDPDPLWAELSDTAVDLGYVWSDARSPRQVARWLGEPAGDARPALLQLARAVEQHRYRSADGRPGPDLVNELRTVTHRLRAGRTRGARLRSQLWPASLHWSPARWSSLRRGLRGNARHR</sequence>
<dbReference type="Gene3D" id="3.10.620.30">
    <property type="match status" value="1"/>
</dbReference>
<feature type="transmembrane region" description="Helical" evidence="2">
    <location>
        <begin position="181"/>
        <end position="199"/>
    </location>
</feature>
<evidence type="ECO:0000313" key="4">
    <source>
        <dbReference type="EMBL" id="WAX56789.1"/>
    </source>
</evidence>
<gene>
    <name evidence="4" type="ORF">M6B22_20020</name>
</gene>
<dbReference type="RefSeq" id="WP_269443324.1">
    <property type="nucleotide sequence ID" value="NZ_CP097463.1"/>
</dbReference>
<proteinExistence type="predicted"/>
<keyword evidence="2" id="KW-0472">Membrane</keyword>
<dbReference type="InterPro" id="IPR021878">
    <property type="entry name" value="TgpA_N"/>
</dbReference>
<evidence type="ECO:0000259" key="3">
    <source>
        <dbReference type="SMART" id="SM00460"/>
    </source>
</evidence>
<protein>
    <submittedName>
        <fullName evidence="4">DUF3488 and transglutaminase-like domain-containing protein</fullName>
    </submittedName>
</protein>
<dbReference type="Pfam" id="PF11992">
    <property type="entry name" value="TgpA_N"/>
    <property type="match status" value="1"/>
</dbReference>
<organism evidence="4 5">
    <name type="scientific">Jatrophihabitans cynanchi</name>
    <dbReference type="NCBI Taxonomy" id="2944128"/>
    <lineage>
        <taxon>Bacteria</taxon>
        <taxon>Bacillati</taxon>
        <taxon>Actinomycetota</taxon>
        <taxon>Actinomycetes</taxon>
        <taxon>Jatrophihabitantales</taxon>
        <taxon>Jatrophihabitantaceae</taxon>
        <taxon>Jatrophihabitans</taxon>
    </lineage>
</organism>
<dbReference type="PANTHER" id="PTHR42736">
    <property type="entry name" value="PROTEIN-GLUTAMINE GAMMA-GLUTAMYLTRANSFERASE"/>
    <property type="match status" value="1"/>
</dbReference>
<dbReference type="Pfam" id="PF01841">
    <property type="entry name" value="Transglut_core"/>
    <property type="match status" value="1"/>
</dbReference>
<feature type="compositionally biased region" description="Low complexity" evidence="1">
    <location>
        <begin position="580"/>
        <end position="605"/>
    </location>
</feature>
<dbReference type="InterPro" id="IPR038765">
    <property type="entry name" value="Papain-like_cys_pep_sf"/>
</dbReference>
<feature type="transmembrane region" description="Helical" evidence="2">
    <location>
        <begin position="47"/>
        <end position="66"/>
    </location>
</feature>
<dbReference type="InterPro" id="IPR002931">
    <property type="entry name" value="Transglutaminase-like"/>
</dbReference>
<dbReference type="InterPro" id="IPR052901">
    <property type="entry name" value="Bact_TGase-like"/>
</dbReference>
<dbReference type="Proteomes" id="UP001164693">
    <property type="component" value="Chromosome"/>
</dbReference>
<dbReference type="EMBL" id="CP097463">
    <property type="protein sequence ID" value="WAX56789.1"/>
    <property type="molecule type" value="Genomic_DNA"/>
</dbReference>
<feature type="domain" description="Transglutaminase-like" evidence="3">
    <location>
        <begin position="488"/>
        <end position="558"/>
    </location>
</feature>
<dbReference type="SUPFAM" id="SSF54001">
    <property type="entry name" value="Cysteine proteinases"/>
    <property type="match status" value="1"/>
</dbReference>
<feature type="transmembrane region" description="Helical" evidence="2">
    <location>
        <begin position="130"/>
        <end position="151"/>
    </location>
</feature>
<evidence type="ECO:0000256" key="2">
    <source>
        <dbReference type="SAM" id="Phobius"/>
    </source>
</evidence>
<feature type="transmembrane region" description="Helical" evidence="2">
    <location>
        <begin position="21"/>
        <end position="41"/>
    </location>
</feature>
<feature type="transmembrane region" description="Helical" evidence="2">
    <location>
        <begin position="220"/>
        <end position="244"/>
    </location>
</feature>
<name>A0ABY7K079_9ACTN</name>
<reference evidence="4" key="1">
    <citation type="submission" date="2022-05" db="EMBL/GenBank/DDBJ databases">
        <title>Jatrophihabitans sp. SB3-54 whole genome sequence.</title>
        <authorList>
            <person name="Suh M.K."/>
            <person name="Eom M.K."/>
            <person name="Kim J.S."/>
            <person name="Kim H.S."/>
            <person name="Do H.E."/>
            <person name="Shin Y.K."/>
            <person name="Lee J.-S."/>
        </authorList>
    </citation>
    <scope>NUCLEOTIDE SEQUENCE</scope>
    <source>
        <strain evidence="4">SB3-54</strain>
    </source>
</reference>
<keyword evidence="5" id="KW-1185">Reference proteome</keyword>
<accession>A0ABY7K079</accession>
<evidence type="ECO:0000313" key="5">
    <source>
        <dbReference type="Proteomes" id="UP001164693"/>
    </source>
</evidence>
<dbReference type="PANTHER" id="PTHR42736:SF1">
    <property type="entry name" value="PROTEIN-GLUTAMINE GAMMA-GLUTAMYLTRANSFERASE"/>
    <property type="match status" value="1"/>
</dbReference>
<keyword evidence="2" id="KW-0812">Transmembrane</keyword>
<keyword evidence="2" id="KW-1133">Transmembrane helix</keyword>
<feature type="transmembrane region" description="Helical" evidence="2">
    <location>
        <begin position="622"/>
        <end position="642"/>
    </location>
</feature>
<evidence type="ECO:0000256" key="1">
    <source>
        <dbReference type="SAM" id="MobiDB-lite"/>
    </source>
</evidence>
<feature type="region of interest" description="Disordered" evidence="1">
    <location>
        <begin position="563"/>
        <end position="605"/>
    </location>
</feature>